<comment type="caution">
    <text evidence="4">The sequence shown here is derived from an EMBL/GenBank/DDBJ whole genome shotgun (WGS) entry which is preliminary data.</text>
</comment>
<dbReference type="RefSeq" id="WP_113845596.1">
    <property type="nucleotide sequence ID" value="NZ_LEPB01000004.1"/>
</dbReference>
<feature type="domain" description="HTH luxR-type" evidence="3">
    <location>
        <begin position="76"/>
        <end position="128"/>
    </location>
</feature>
<evidence type="ECO:0000256" key="1">
    <source>
        <dbReference type="ARBA" id="ARBA00023015"/>
    </source>
</evidence>
<dbReference type="Proteomes" id="UP000252797">
    <property type="component" value="Unassembled WGS sequence"/>
</dbReference>
<dbReference type="EMBL" id="LEPB01000004">
    <property type="protein sequence ID" value="RCA10629.1"/>
    <property type="molecule type" value="Genomic_DNA"/>
</dbReference>
<keyword evidence="1" id="KW-0805">Transcription regulation</keyword>
<dbReference type="GO" id="GO:0003677">
    <property type="term" value="F:DNA binding"/>
    <property type="evidence" value="ECO:0007669"/>
    <property type="project" value="InterPro"/>
</dbReference>
<gene>
    <name evidence="4" type="ORF">EA71_01381</name>
</gene>
<evidence type="ECO:0000313" key="5">
    <source>
        <dbReference type="Proteomes" id="UP000252797"/>
    </source>
</evidence>
<dbReference type="AlphaFoldDB" id="A0A367CDA2"/>
<dbReference type="Pfam" id="PF09860">
    <property type="entry name" value="DUF2087"/>
    <property type="match status" value="1"/>
</dbReference>
<organism evidence="4 5">
    <name type="scientific">Enterococcus durans</name>
    <dbReference type="NCBI Taxonomy" id="53345"/>
    <lineage>
        <taxon>Bacteria</taxon>
        <taxon>Bacillati</taxon>
        <taxon>Bacillota</taxon>
        <taxon>Bacilli</taxon>
        <taxon>Lactobacillales</taxon>
        <taxon>Enterococcaceae</taxon>
        <taxon>Enterococcus</taxon>
    </lineage>
</organism>
<evidence type="ECO:0000259" key="3">
    <source>
        <dbReference type="SMART" id="SM00421"/>
    </source>
</evidence>
<dbReference type="InterPro" id="IPR016032">
    <property type="entry name" value="Sig_transdc_resp-reg_C-effctor"/>
</dbReference>
<dbReference type="STRING" id="53345.LIU_08230"/>
<reference evidence="4 5" key="1">
    <citation type="submission" date="2015-06" db="EMBL/GenBank/DDBJ databases">
        <title>The Genome Sequence of Enterococcus durans 4EA1.</title>
        <authorList>
            <consortium name="The Broad Institute Genomics Platform"/>
            <consortium name="The Broad Institute Genome Sequencing Center for Infectious Disease"/>
            <person name="Earl A.M."/>
            <person name="Van Tyne D."/>
            <person name="Lebreton F."/>
            <person name="Saavedra J.T."/>
            <person name="Gilmore M.S."/>
            <person name="Manson Mcguire A."/>
            <person name="Clock S."/>
            <person name="Crupain M."/>
            <person name="Rangan U."/>
            <person name="Young S."/>
            <person name="Abouelleil A."/>
            <person name="Cao P."/>
            <person name="Chapman S.B."/>
            <person name="Griggs A."/>
            <person name="Priest M."/>
            <person name="Shea T."/>
            <person name="Wortman J."/>
            <person name="Nusbaum C."/>
            <person name="Birren B."/>
        </authorList>
    </citation>
    <scope>NUCLEOTIDE SEQUENCE [LARGE SCALE GENOMIC DNA]</scope>
    <source>
        <strain evidence="4 5">4EA1</strain>
    </source>
</reference>
<proteinExistence type="predicted"/>
<dbReference type="SUPFAM" id="SSF46894">
    <property type="entry name" value="C-terminal effector domain of the bipartite response regulators"/>
    <property type="match status" value="1"/>
</dbReference>
<keyword evidence="2" id="KW-0804">Transcription</keyword>
<dbReference type="InterPro" id="IPR018656">
    <property type="entry name" value="DUF2087"/>
</dbReference>
<accession>A0A367CDA2</accession>
<protein>
    <recommendedName>
        <fullName evidence="3">HTH luxR-type domain-containing protein</fullName>
    </recommendedName>
</protein>
<dbReference type="GO" id="GO:0006355">
    <property type="term" value="P:regulation of DNA-templated transcription"/>
    <property type="evidence" value="ECO:0007669"/>
    <property type="project" value="InterPro"/>
</dbReference>
<dbReference type="SMART" id="SM00421">
    <property type="entry name" value="HTH_LUXR"/>
    <property type="match status" value="1"/>
</dbReference>
<evidence type="ECO:0000256" key="2">
    <source>
        <dbReference type="ARBA" id="ARBA00023163"/>
    </source>
</evidence>
<dbReference type="Gene3D" id="1.10.10.10">
    <property type="entry name" value="Winged helix-like DNA-binding domain superfamily/Winged helix DNA-binding domain"/>
    <property type="match status" value="1"/>
</dbReference>
<name>A0A367CDA2_9ENTE</name>
<dbReference type="InterPro" id="IPR000792">
    <property type="entry name" value="Tscrpt_reg_LuxR_C"/>
</dbReference>
<sequence length="244" mass="28574">MKNDIVYEITDYARGYYQDQDHFHCLYCEAEFEDGLIYPSETATGPWKTAEKAIQQHLQQVHQGPLFALLQQNREISGLTEIQQTILNLFSQRLSDTVIAQRLGISSSTVRNHRFKLREKERQARVFLSMMNLLESEDYLPPHIGAKMIDERYQITVSEKATIIANYFTEDGRLRQFPSKEKRKIIVLGEIAKQFEPAKNYSEKAVNEILKRFIADFVTLRRYLIEYGFMQRTKDGKTYWVATA</sequence>
<dbReference type="InterPro" id="IPR036388">
    <property type="entry name" value="WH-like_DNA-bd_sf"/>
</dbReference>
<evidence type="ECO:0000313" key="4">
    <source>
        <dbReference type="EMBL" id="RCA10629.1"/>
    </source>
</evidence>